<organism evidence="5 6">
    <name type="scientific">Actinomadura gamaensis</name>
    <dbReference type="NCBI Taxonomy" id="1763541"/>
    <lineage>
        <taxon>Bacteria</taxon>
        <taxon>Bacillati</taxon>
        <taxon>Actinomycetota</taxon>
        <taxon>Actinomycetes</taxon>
        <taxon>Streptosporangiales</taxon>
        <taxon>Thermomonosporaceae</taxon>
        <taxon>Actinomadura</taxon>
    </lineage>
</organism>
<feature type="region of interest" description="Disordered" evidence="1">
    <location>
        <begin position="285"/>
        <end position="338"/>
    </location>
</feature>
<dbReference type="Gene3D" id="1.10.390.10">
    <property type="entry name" value="Neutral Protease Domain 2"/>
    <property type="match status" value="1"/>
</dbReference>
<dbReference type="SUPFAM" id="SSF55486">
    <property type="entry name" value="Metalloproteases ('zincins'), catalytic domain"/>
    <property type="match status" value="1"/>
</dbReference>
<evidence type="ECO:0000259" key="4">
    <source>
        <dbReference type="Pfam" id="PF17900"/>
    </source>
</evidence>
<feature type="compositionally biased region" description="Low complexity" evidence="1">
    <location>
        <begin position="21"/>
        <end position="49"/>
    </location>
</feature>
<sequence>MTKRAAALLMTPSVALAATVSAPAATRTPARASTTGRAAPTSTPGAAGLRDPDVTSSAAGLRDPEFTPGAAGLGDTYFPDAGNGGYDASHYAIDLAYRPKSRRIRATTTVTATATQNLSRFDLDFIGNHIDDLRVDGVHAGYARHGQELVITPPKGIVKGSEFTVTVRYAGRPHPLNDPSLGQVGWLSTSDGATALSEPTGSPTWFPLNDHPSDKATYEYRVTVPKGLTALANGEPHGTVRRAGTSTFSWSSRRPMAGYLALLAIGRFVTRQGRSPGGVRTITAMDVKLAGRSGRHTDRRPDRHADRRAHSRADRRARSRADRRARSRADRSVRTQADRGARRRADLFQAVTARVTDWEASVFGRFPFGSTGGIVDDAPAGYSLETQNRPVYTGAANTTLIVHELAHQWFGDSVSLEQWKDIWLNEGFATYAEWLYLERHGGPSAARNFAVSYRRPASDPAWRREPGDPGRKGLFDSFAVYERGAMTLQALRRTVGDSAFFATLRAWASEHAYGTGSTPQFIALAERLSHRDLGPLFQSWLYTPNKPKI</sequence>
<feature type="compositionally biased region" description="Basic and acidic residues" evidence="1">
    <location>
        <begin position="295"/>
        <end position="305"/>
    </location>
</feature>
<feature type="region of interest" description="Disordered" evidence="1">
    <location>
        <begin position="21"/>
        <end position="67"/>
    </location>
</feature>
<evidence type="ECO:0000256" key="2">
    <source>
        <dbReference type="SAM" id="SignalP"/>
    </source>
</evidence>
<dbReference type="InterPro" id="IPR014782">
    <property type="entry name" value="Peptidase_M1_dom"/>
</dbReference>
<dbReference type="SUPFAM" id="SSF63737">
    <property type="entry name" value="Leukotriene A4 hydrolase N-terminal domain"/>
    <property type="match status" value="1"/>
</dbReference>
<dbReference type="Gene3D" id="2.60.40.1730">
    <property type="entry name" value="tricorn interacting facor f3 domain"/>
    <property type="match status" value="1"/>
</dbReference>
<feature type="compositionally biased region" description="Basic and acidic residues" evidence="1">
    <location>
        <begin position="311"/>
        <end position="338"/>
    </location>
</feature>
<feature type="domain" description="Aminopeptidase N-like N-terminal" evidence="4">
    <location>
        <begin position="89"/>
        <end position="260"/>
    </location>
</feature>
<evidence type="ECO:0000313" key="5">
    <source>
        <dbReference type="EMBL" id="MFC4911080.1"/>
    </source>
</evidence>
<name>A0ABV9U6T3_9ACTN</name>
<evidence type="ECO:0000313" key="6">
    <source>
        <dbReference type="Proteomes" id="UP001595872"/>
    </source>
</evidence>
<dbReference type="Pfam" id="PF01433">
    <property type="entry name" value="Peptidase_M1"/>
    <property type="match status" value="1"/>
</dbReference>
<dbReference type="RefSeq" id="WP_378259726.1">
    <property type="nucleotide sequence ID" value="NZ_JBHSIT010000008.1"/>
</dbReference>
<keyword evidence="2" id="KW-0732">Signal</keyword>
<reference evidence="6" key="1">
    <citation type="journal article" date="2019" name="Int. J. Syst. Evol. Microbiol.">
        <title>The Global Catalogue of Microorganisms (GCM) 10K type strain sequencing project: providing services to taxonomists for standard genome sequencing and annotation.</title>
        <authorList>
            <consortium name="The Broad Institute Genomics Platform"/>
            <consortium name="The Broad Institute Genome Sequencing Center for Infectious Disease"/>
            <person name="Wu L."/>
            <person name="Ma J."/>
        </authorList>
    </citation>
    <scope>NUCLEOTIDE SEQUENCE [LARGE SCALE GENOMIC DNA]</scope>
    <source>
        <strain evidence="6">KLKA75</strain>
    </source>
</reference>
<accession>A0ABV9U6T3</accession>
<evidence type="ECO:0000256" key="1">
    <source>
        <dbReference type="SAM" id="MobiDB-lite"/>
    </source>
</evidence>
<dbReference type="CDD" id="cd09603">
    <property type="entry name" value="M1_APN_like"/>
    <property type="match status" value="1"/>
</dbReference>
<keyword evidence="5" id="KW-0378">Hydrolase</keyword>
<dbReference type="EMBL" id="JBHSIT010000008">
    <property type="protein sequence ID" value="MFC4911080.1"/>
    <property type="molecule type" value="Genomic_DNA"/>
</dbReference>
<keyword evidence="5" id="KW-0645">Protease</keyword>
<dbReference type="PANTHER" id="PTHR11533:SF297">
    <property type="entry name" value="AMINOPEPTIDASE N"/>
    <property type="match status" value="1"/>
</dbReference>
<dbReference type="EC" id="3.4.11.-" evidence="5"/>
<dbReference type="Pfam" id="PF17900">
    <property type="entry name" value="Peptidase_M1_N"/>
    <property type="match status" value="1"/>
</dbReference>
<dbReference type="InterPro" id="IPR042097">
    <property type="entry name" value="Aminopeptidase_N-like_N_sf"/>
</dbReference>
<gene>
    <name evidence="5" type="ORF">ACFPCY_27490</name>
</gene>
<keyword evidence="6" id="KW-1185">Reference proteome</keyword>
<protein>
    <submittedName>
        <fullName evidence="5">M1 family metallopeptidase</fullName>
        <ecNumber evidence="5">3.4.11.-</ecNumber>
    </submittedName>
</protein>
<dbReference type="InterPro" id="IPR027268">
    <property type="entry name" value="Peptidase_M4/M1_CTD_sf"/>
</dbReference>
<dbReference type="PANTHER" id="PTHR11533">
    <property type="entry name" value="PROTEASE M1 ZINC METALLOPROTEASE"/>
    <property type="match status" value="1"/>
</dbReference>
<dbReference type="InterPro" id="IPR050344">
    <property type="entry name" value="Peptidase_M1_aminopeptidases"/>
</dbReference>
<proteinExistence type="predicted"/>
<feature type="chain" id="PRO_5047028684" evidence="2">
    <location>
        <begin position="18"/>
        <end position="549"/>
    </location>
</feature>
<keyword evidence="5" id="KW-0031">Aminopeptidase</keyword>
<feature type="signal peptide" evidence="2">
    <location>
        <begin position="1"/>
        <end position="17"/>
    </location>
</feature>
<evidence type="ECO:0000259" key="3">
    <source>
        <dbReference type="Pfam" id="PF01433"/>
    </source>
</evidence>
<feature type="domain" description="Peptidase M1 membrane alanine aminopeptidase" evidence="3">
    <location>
        <begin position="395"/>
        <end position="540"/>
    </location>
</feature>
<comment type="caution">
    <text evidence="5">The sequence shown here is derived from an EMBL/GenBank/DDBJ whole genome shotgun (WGS) entry which is preliminary data.</text>
</comment>
<dbReference type="GO" id="GO:0004177">
    <property type="term" value="F:aminopeptidase activity"/>
    <property type="evidence" value="ECO:0007669"/>
    <property type="project" value="UniProtKB-KW"/>
</dbReference>
<dbReference type="InterPro" id="IPR045357">
    <property type="entry name" value="Aminopeptidase_N-like_N"/>
</dbReference>
<dbReference type="Proteomes" id="UP001595872">
    <property type="component" value="Unassembled WGS sequence"/>
</dbReference>